<proteinExistence type="predicted"/>
<sequence length="307" mass="33757">MMGMSATPDASAQSLFDGCPSGAILERFVEFGRTGKMPPDLGKWLNDAEAQKVEPWKPFDNVDYVGVCWVSSWLVQTDDGYVLIDTLYGPFIGQLIENLKSTGVDFADIRYVLMTHGHFDHVGGAAALKPLLPNARFVMTQGGWDEAVESARKSESTPRAWKMIEPDMVVKDGDTIELGGNSFRVVETPGHTWGTASYLFDARDGDDTYRAITIGGLGLNAIDGPTQVEAYIESVDRVRALVETGDEKVEVHLTTHGFSNNLDENRQKHLARKPGDPNVFVDPQALLSQVETLRAGAVERLEVEKKK</sequence>
<dbReference type="SMART" id="SM00849">
    <property type="entry name" value="Lactamase_B"/>
    <property type="match status" value="1"/>
</dbReference>
<evidence type="ECO:0000313" key="3">
    <source>
        <dbReference type="Proteomes" id="UP001320715"/>
    </source>
</evidence>
<evidence type="ECO:0000313" key="2">
    <source>
        <dbReference type="EMBL" id="MCO6409456.1"/>
    </source>
</evidence>
<dbReference type="Pfam" id="PF00753">
    <property type="entry name" value="Lactamase_B"/>
    <property type="match status" value="1"/>
</dbReference>
<protein>
    <submittedName>
        <fullName evidence="2">MBL fold metallo-hydrolase</fullName>
    </submittedName>
</protein>
<dbReference type="Gene3D" id="3.60.15.10">
    <property type="entry name" value="Ribonuclease Z/Hydroxyacylglutathione hydrolase-like"/>
    <property type="match status" value="1"/>
</dbReference>
<gene>
    <name evidence="2" type="ORF">GTW23_14840</name>
</gene>
<dbReference type="InterPro" id="IPR036866">
    <property type="entry name" value="RibonucZ/Hydroxyglut_hydro"/>
</dbReference>
<dbReference type="PANTHER" id="PTHR42951:SF22">
    <property type="entry name" value="METALLO BETA-LACTAMASE SUPERFAMILY LIPOPROTEIN"/>
    <property type="match status" value="1"/>
</dbReference>
<keyword evidence="3" id="KW-1185">Reference proteome</keyword>
<dbReference type="SUPFAM" id="SSF56281">
    <property type="entry name" value="Metallo-hydrolase/oxidoreductase"/>
    <property type="match status" value="1"/>
</dbReference>
<name>A0ABT1CV45_9HYPH</name>
<evidence type="ECO:0000259" key="1">
    <source>
        <dbReference type="SMART" id="SM00849"/>
    </source>
</evidence>
<dbReference type="Proteomes" id="UP001320715">
    <property type="component" value="Unassembled WGS sequence"/>
</dbReference>
<dbReference type="InterPro" id="IPR050855">
    <property type="entry name" value="NDM-1-like"/>
</dbReference>
<feature type="domain" description="Metallo-beta-lactamase" evidence="1">
    <location>
        <begin position="69"/>
        <end position="246"/>
    </location>
</feature>
<dbReference type="InterPro" id="IPR001279">
    <property type="entry name" value="Metallo-B-lactamas"/>
</dbReference>
<accession>A0ABT1CV45</accession>
<dbReference type="PANTHER" id="PTHR42951">
    <property type="entry name" value="METALLO-BETA-LACTAMASE DOMAIN-CONTAINING"/>
    <property type="match status" value="1"/>
</dbReference>
<organism evidence="2 3">
    <name type="scientific">Hoeflea alexandrii</name>
    <dbReference type="NCBI Taxonomy" id="288436"/>
    <lineage>
        <taxon>Bacteria</taxon>
        <taxon>Pseudomonadati</taxon>
        <taxon>Pseudomonadota</taxon>
        <taxon>Alphaproteobacteria</taxon>
        <taxon>Hyphomicrobiales</taxon>
        <taxon>Rhizobiaceae</taxon>
        <taxon>Hoeflea</taxon>
    </lineage>
</organism>
<dbReference type="CDD" id="cd16280">
    <property type="entry name" value="metallo-hydrolase-like_MBL-fold"/>
    <property type="match status" value="1"/>
</dbReference>
<reference evidence="2 3" key="1">
    <citation type="submission" date="2020-01" db="EMBL/GenBank/DDBJ databases">
        <title>Genomes of bacteria type strains.</title>
        <authorList>
            <person name="Chen J."/>
            <person name="Zhu S."/>
            <person name="Yang J."/>
        </authorList>
    </citation>
    <scope>NUCLEOTIDE SEQUENCE [LARGE SCALE GENOMIC DNA]</scope>
    <source>
        <strain evidence="2 3">DSM 16655</strain>
    </source>
</reference>
<comment type="caution">
    <text evidence="2">The sequence shown here is derived from an EMBL/GenBank/DDBJ whole genome shotgun (WGS) entry which is preliminary data.</text>
</comment>
<dbReference type="EMBL" id="JAAAML010000002">
    <property type="protein sequence ID" value="MCO6409456.1"/>
    <property type="molecule type" value="Genomic_DNA"/>
</dbReference>